<dbReference type="Gene3D" id="1.10.1760.20">
    <property type="match status" value="1"/>
</dbReference>
<dbReference type="InterPro" id="IPR024529">
    <property type="entry name" value="ECF_trnsprt_substrate-spec"/>
</dbReference>
<feature type="transmembrane region" description="Helical" evidence="1">
    <location>
        <begin position="130"/>
        <end position="153"/>
    </location>
</feature>
<dbReference type="Pfam" id="PF12822">
    <property type="entry name" value="ECF_trnsprt"/>
    <property type="match status" value="1"/>
</dbReference>
<reference evidence="2" key="2">
    <citation type="submission" date="2021-09" db="EMBL/GenBank/DDBJ databases">
        <authorList>
            <person name="Gilroy R."/>
        </authorList>
    </citation>
    <scope>NUCLEOTIDE SEQUENCE</scope>
    <source>
        <strain evidence="2">CHK179-5677</strain>
    </source>
</reference>
<proteinExistence type="predicted"/>
<sequence length="211" mass="22116">MKNRRKDARWMAGVAMMAAIVVLLANTPLGMIPLVVTKATTVHIPVILGAILFGPLAGGILGGVFGVCSVIINTFTPALTSFAFSPFMSTTGLSGAVKALWVAVGCRILIGVAAGWLWRALSRTRMNSWTALSIVGFTGSMVNTVTVMGSIFLLFTQQYAQAKEVALEAVSGLILTTVLANGIPEAIVSTVLVAVIGKNLLRFAKPRLQAA</sequence>
<feature type="transmembrane region" description="Helical" evidence="1">
    <location>
        <begin position="99"/>
        <end position="118"/>
    </location>
</feature>
<evidence type="ECO:0000313" key="3">
    <source>
        <dbReference type="Proteomes" id="UP000760668"/>
    </source>
</evidence>
<accession>A0A921MNB4</accession>
<protein>
    <submittedName>
        <fullName evidence="2">ECF transporter S component</fullName>
    </submittedName>
</protein>
<feature type="transmembrane region" description="Helical" evidence="1">
    <location>
        <begin position="12"/>
        <end position="36"/>
    </location>
</feature>
<keyword evidence="1" id="KW-0472">Membrane</keyword>
<feature type="transmembrane region" description="Helical" evidence="1">
    <location>
        <begin position="173"/>
        <end position="197"/>
    </location>
</feature>
<dbReference type="EMBL" id="DYUC01000081">
    <property type="protein sequence ID" value="HJG86966.1"/>
    <property type="molecule type" value="Genomic_DNA"/>
</dbReference>
<reference evidence="2" key="1">
    <citation type="journal article" date="2021" name="PeerJ">
        <title>Extensive microbial diversity within the chicken gut microbiome revealed by metagenomics and culture.</title>
        <authorList>
            <person name="Gilroy R."/>
            <person name="Ravi A."/>
            <person name="Getino M."/>
            <person name="Pursley I."/>
            <person name="Horton D.L."/>
            <person name="Alikhan N.F."/>
            <person name="Baker D."/>
            <person name="Gharbi K."/>
            <person name="Hall N."/>
            <person name="Watson M."/>
            <person name="Adriaenssens E.M."/>
            <person name="Foster-Nyarko E."/>
            <person name="Jarju S."/>
            <person name="Secka A."/>
            <person name="Antonio M."/>
            <person name="Oren A."/>
            <person name="Chaudhuri R.R."/>
            <person name="La Ragione R."/>
            <person name="Hildebrand F."/>
            <person name="Pallen M.J."/>
        </authorList>
    </citation>
    <scope>NUCLEOTIDE SEQUENCE</scope>
    <source>
        <strain evidence="2">CHK179-5677</strain>
    </source>
</reference>
<keyword evidence="1" id="KW-1133">Transmembrane helix</keyword>
<gene>
    <name evidence="2" type="ORF">K8V01_08100</name>
</gene>
<comment type="caution">
    <text evidence="2">The sequence shown here is derived from an EMBL/GenBank/DDBJ whole genome shotgun (WGS) entry which is preliminary data.</text>
</comment>
<dbReference type="RefSeq" id="WP_294534614.1">
    <property type="nucleotide sequence ID" value="NZ_DYUC01000081.1"/>
</dbReference>
<dbReference type="GO" id="GO:0022857">
    <property type="term" value="F:transmembrane transporter activity"/>
    <property type="evidence" value="ECO:0007669"/>
    <property type="project" value="InterPro"/>
</dbReference>
<keyword evidence="1" id="KW-0812">Transmembrane</keyword>
<organism evidence="2 3">
    <name type="scientific">Pseudoflavonifractor capillosus</name>
    <dbReference type="NCBI Taxonomy" id="106588"/>
    <lineage>
        <taxon>Bacteria</taxon>
        <taxon>Bacillati</taxon>
        <taxon>Bacillota</taxon>
        <taxon>Clostridia</taxon>
        <taxon>Eubacteriales</taxon>
        <taxon>Oscillospiraceae</taxon>
        <taxon>Pseudoflavonifractor</taxon>
    </lineage>
</organism>
<name>A0A921MNB4_9FIRM</name>
<evidence type="ECO:0000313" key="2">
    <source>
        <dbReference type="EMBL" id="HJG86966.1"/>
    </source>
</evidence>
<dbReference type="AlphaFoldDB" id="A0A921MNB4"/>
<dbReference type="Proteomes" id="UP000760668">
    <property type="component" value="Unassembled WGS sequence"/>
</dbReference>
<evidence type="ECO:0000256" key="1">
    <source>
        <dbReference type="SAM" id="Phobius"/>
    </source>
</evidence>
<feature type="transmembrane region" description="Helical" evidence="1">
    <location>
        <begin position="42"/>
        <end position="63"/>
    </location>
</feature>
<feature type="transmembrane region" description="Helical" evidence="1">
    <location>
        <begin position="70"/>
        <end position="87"/>
    </location>
</feature>